<dbReference type="Pfam" id="PF00497">
    <property type="entry name" value="SBP_bac_3"/>
    <property type="match status" value="1"/>
</dbReference>
<dbReference type="PANTHER" id="PTHR35936">
    <property type="entry name" value="MEMBRANE-BOUND LYTIC MUREIN TRANSGLYCOSYLASE F"/>
    <property type="match status" value="1"/>
</dbReference>
<dbReference type="PANTHER" id="PTHR35936:SF25">
    <property type="entry name" value="ABC TRANSPORTER SUBSTRATE-BINDING PROTEIN"/>
    <property type="match status" value="1"/>
</dbReference>
<reference evidence="5" key="2">
    <citation type="submission" date="2020-08" db="EMBL/GenBank/DDBJ databases">
        <authorList>
            <person name="Lai Q."/>
        </authorList>
    </citation>
    <scope>NUCLEOTIDE SEQUENCE</scope>
    <source>
        <strain evidence="5">S27-2</strain>
    </source>
</reference>
<comment type="caution">
    <text evidence="5">The sequence shown here is derived from an EMBL/GenBank/DDBJ whole genome shotgun (WGS) entry which is preliminary data.</text>
</comment>
<dbReference type="AlphaFoldDB" id="A0A8J6M0V5"/>
<dbReference type="EMBL" id="JACNEP010000002">
    <property type="protein sequence ID" value="MBC3765067.1"/>
    <property type="molecule type" value="Genomic_DNA"/>
</dbReference>
<evidence type="ECO:0000256" key="2">
    <source>
        <dbReference type="ARBA" id="ARBA00022729"/>
    </source>
</evidence>
<dbReference type="InterPro" id="IPR001638">
    <property type="entry name" value="Solute-binding_3/MltF_N"/>
</dbReference>
<feature type="signal peptide" evidence="3">
    <location>
        <begin position="1"/>
        <end position="20"/>
    </location>
</feature>
<evidence type="ECO:0000313" key="6">
    <source>
        <dbReference type="Proteomes" id="UP000601768"/>
    </source>
</evidence>
<evidence type="ECO:0000256" key="1">
    <source>
        <dbReference type="ARBA" id="ARBA00010333"/>
    </source>
</evidence>
<reference evidence="5" key="1">
    <citation type="journal article" date="2018" name="Int. J. Syst. Evol. Microbiol.">
        <title>Neptunicella marina gen. nov., sp. nov., isolated from surface seawater.</title>
        <authorList>
            <person name="Liu X."/>
            <person name="Lai Q."/>
            <person name="Du Y."/>
            <person name="Zhang X."/>
            <person name="Liu Z."/>
            <person name="Sun F."/>
            <person name="Shao Z."/>
        </authorList>
    </citation>
    <scope>NUCLEOTIDE SEQUENCE</scope>
    <source>
        <strain evidence="5">S27-2</strain>
    </source>
</reference>
<evidence type="ECO:0000259" key="4">
    <source>
        <dbReference type="Pfam" id="PF00497"/>
    </source>
</evidence>
<proteinExistence type="inferred from homology"/>
<feature type="domain" description="Solute-binding protein family 3/N-terminal" evidence="4">
    <location>
        <begin position="27"/>
        <end position="235"/>
    </location>
</feature>
<comment type="similarity">
    <text evidence="1">Belongs to the bacterial solute-binding protein 3 family.</text>
</comment>
<keyword evidence="2 3" id="KW-0732">Signal</keyword>
<organism evidence="5 6">
    <name type="scientific">Neptunicella marina</name>
    <dbReference type="NCBI Taxonomy" id="2125989"/>
    <lineage>
        <taxon>Bacteria</taxon>
        <taxon>Pseudomonadati</taxon>
        <taxon>Pseudomonadota</taxon>
        <taxon>Gammaproteobacteria</taxon>
        <taxon>Alteromonadales</taxon>
        <taxon>Alteromonadaceae</taxon>
        <taxon>Neptunicella</taxon>
    </lineage>
</organism>
<keyword evidence="6" id="KW-1185">Reference proteome</keyword>
<evidence type="ECO:0000256" key="3">
    <source>
        <dbReference type="SAM" id="SignalP"/>
    </source>
</evidence>
<dbReference type="Proteomes" id="UP000601768">
    <property type="component" value="Unassembled WGS sequence"/>
</dbReference>
<name>A0A8J6M0V5_9ALTE</name>
<dbReference type="RefSeq" id="WP_186505527.1">
    <property type="nucleotide sequence ID" value="NZ_JACNEP010000002.1"/>
</dbReference>
<evidence type="ECO:0000313" key="5">
    <source>
        <dbReference type="EMBL" id="MBC3765067.1"/>
    </source>
</evidence>
<accession>A0A8J6M0V5</accession>
<dbReference type="SUPFAM" id="SSF53850">
    <property type="entry name" value="Periplasmic binding protein-like II"/>
    <property type="match status" value="1"/>
</dbReference>
<protein>
    <submittedName>
        <fullName evidence="5">Transporter substrate-binding domain-containing protein</fullName>
    </submittedName>
</protein>
<dbReference type="Gene3D" id="3.40.190.10">
    <property type="entry name" value="Periplasmic binding protein-like II"/>
    <property type="match status" value="2"/>
</dbReference>
<feature type="chain" id="PRO_5035151266" evidence="3">
    <location>
        <begin position="21"/>
        <end position="245"/>
    </location>
</feature>
<sequence length="245" mass="28837">MNWWRCLLLFLCCCSASLSAQTVRFVGTQFPYILEKNPTGRLSGVAIDVIEQVMQGRKFKIDIMPWKHAQMEVEQGQADVLIGPYKTVQRQQLWNYSRLPFYRDHMMFYTFRDSLIEWHGDLEELQHYWLGVPMGWSAGNKFDFKRSMMRIYDIPKVINGMEMLSLKRLDLVIANQREAHRMLQQQGLQSEIVELKPALDETQGYFGFSKQTDTEELKALFDRKMSEMQGRGDLVRFNQLQGLNF</sequence>
<gene>
    <name evidence="5" type="ORF">H8B19_04220</name>
</gene>